<keyword evidence="4" id="KW-0540">Nuclease</keyword>
<keyword evidence="8" id="KW-0862">Zinc</keyword>
<evidence type="ECO:0000256" key="8">
    <source>
        <dbReference type="ARBA" id="ARBA00022833"/>
    </source>
</evidence>
<accession>A0A2S4VPK0</accession>
<comment type="subunit">
    <text evidence="2">Homodimer.</text>
</comment>
<dbReference type="PANTHER" id="PTHR46018">
    <property type="entry name" value="ZINC PHOSPHODIESTERASE ELAC PROTEIN 1"/>
    <property type="match status" value="1"/>
</dbReference>
<reference evidence="10" key="1">
    <citation type="submission" date="2017-12" db="EMBL/GenBank/DDBJ databases">
        <title>Gene loss provides genomic basis for host adaptation in cereal stripe rust fungi.</title>
        <authorList>
            <person name="Xia C."/>
        </authorList>
    </citation>
    <scope>NUCLEOTIDE SEQUENCE [LARGE SCALE GENOMIC DNA]</scope>
    <source>
        <strain evidence="10">93-210</strain>
    </source>
</reference>
<evidence type="ECO:0000256" key="2">
    <source>
        <dbReference type="ARBA" id="ARBA00011738"/>
    </source>
</evidence>
<gene>
    <name evidence="10" type="ORF">PSTT_05250</name>
</gene>
<evidence type="ECO:0000256" key="1">
    <source>
        <dbReference type="ARBA" id="ARBA00001947"/>
    </source>
</evidence>
<keyword evidence="7" id="KW-0378">Hydrolase</keyword>
<dbReference type="CDD" id="cd07717">
    <property type="entry name" value="RNaseZ_ZiPD-like_MBL-fold"/>
    <property type="match status" value="1"/>
</dbReference>
<dbReference type="SUPFAM" id="SSF56281">
    <property type="entry name" value="Metallo-hydrolase/oxidoreductase"/>
    <property type="match status" value="1"/>
</dbReference>
<sequence length="551" mass="62016">TSSTKEREMFKSLIKFNCQPIKFSRPRPKRILQRSWTKYNLNPEQISQLTKQGSLPQMEKRIRPSVSDRSINPPNDLEITFLGTSAGKPTIQRNPSSLALRMDGQIWIFDCGEATTHQIMRTNLKASNVTKIFITHLHGDHVLGLISFLSHIGDRAEADLTSKNQHPFCDPNEIVEIYGPSGIREFVRSTLRLTKTHSPLKIKINELLRSNSSDHIYTPSLGNPNGPGRLWHNELLGQDIWSDSNGFWKDLIPVDVCGVSVSAAPIQHTRYLLNEVNRREKFDMVKLKPILERNAAEIKSMGFKVLPAILSQLEKTRKPITFSSGETLNPPSLSIRGRRIMILGDTCDPRMMVKLVQDSNVEGIDLLIHEATGTTVPDTHQSKQEELLTESQLCKKMAERGHSTSFMAGQFAHRVNASRLILNHLGGKYPAPQAALCPFEPLPSAAKPSSSSKTHSLPDQIHSGYGDDQNGMKKIHASLWKTYDEIDFSRKEKIRFELDWLKSLSNNTKDRRIPLLPGNLTPPTLNVSVAYDFLQIKILRTDSLTNPTESS</sequence>
<dbReference type="GO" id="GO:0005634">
    <property type="term" value="C:nucleus"/>
    <property type="evidence" value="ECO:0007669"/>
    <property type="project" value="TreeGrafter"/>
</dbReference>
<name>A0A2S4VPK0_9BASI</name>
<evidence type="ECO:0000256" key="3">
    <source>
        <dbReference type="ARBA" id="ARBA00022694"/>
    </source>
</evidence>
<dbReference type="VEuPathDB" id="FungiDB:PSTT_05250"/>
<feature type="region of interest" description="Disordered" evidence="9">
    <location>
        <begin position="445"/>
        <end position="469"/>
    </location>
</feature>
<dbReference type="Pfam" id="PF23023">
    <property type="entry name" value="Anti-Pycsar_Apyc1"/>
    <property type="match status" value="1"/>
</dbReference>
<dbReference type="GO" id="GO:0046872">
    <property type="term" value="F:metal ion binding"/>
    <property type="evidence" value="ECO:0007669"/>
    <property type="project" value="UniProtKB-KW"/>
</dbReference>
<dbReference type="AlphaFoldDB" id="A0A2S4VPK0"/>
<dbReference type="HAMAP" id="MF_01818">
    <property type="entry name" value="RNase_Z_BN"/>
    <property type="match status" value="1"/>
</dbReference>
<evidence type="ECO:0000256" key="7">
    <source>
        <dbReference type="ARBA" id="ARBA00022801"/>
    </source>
</evidence>
<dbReference type="PANTHER" id="PTHR46018:SF2">
    <property type="entry name" value="ZINC PHOSPHODIESTERASE ELAC PROTEIN 1"/>
    <property type="match status" value="1"/>
</dbReference>
<keyword evidence="11" id="KW-1185">Reference proteome</keyword>
<evidence type="ECO:0000256" key="6">
    <source>
        <dbReference type="ARBA" id="ARBA00022759"/>
    </source>
</evidence>
<dbReference type="Proteomes" id="UP000239156">
    <property type="component" value="Unassembled WGS sequence"/>
</dbReference>
<evidence type="ECO:0000313" key="11">
    <source>
        <dbReference type="Proteomes" id="UP000239156"/>
    </source>
</evidence>
<dbReference type="InterPro" id="IPR013471">
    <property type="entry name" value="RNase_Z/BN"/>
</dbReference>
<dbReference type="GO" id="GO:0042781">
    <property type="term" value="F:3'-tRNA processing endoribonuclease activity"/>
    <property type="evidence" value="ECO:0007669"/>
    <property type="project" value="TreeGrafter"/>
</dbReference>
<dbReference type="VEuPathDB" id="FungiDB:PSHT_00845"/>
<dbReference type="InterPro" id="IPR036866">
    <property type="entry name" value="RibonucZ/Hydroxyglut_hydro"/>
</dbReference>
<dbReference type="Gene3D" id="3.60.15.10">
    <property type="entry name" value="Ribonuclease Z/Hydroxyacylglutathione hydrolase-like"/>
    <property type="match status" value="1"/>
</dbReference>
<protein>
    <submittedName>
        <fullName evidence="10">Uncharacterized protein</fullName>
    </submittedName>
</protein>
<organism evidence="10 11">
    <name type="scientific">Puccinia striiformis</name>
    <dbReference type="NCBI Taxonomy" id="27350"/>
    <lineage>
        <taxon>Eukaryota</taxon>
        <taxon>Fungi</taxon>
        <taxon>Dikarya</taxon>
        <taxon>Basidiomycota</taxon>
        <taxon>Pucciniomycotina</taxon>
        <taxon>Pucciniomycetes</taxon>
        <taxon>Pucciniales</taxon>
        <taxon>Pucciniaceae</taxon>
        <taxon>Puccinia</taxon>
    </lineage>
</organism>
<comment type="cofactor">
    <cofactor evidence="1">
        <name>Zn(2+)</name>
        <dbReference type="ChEBI" id="CHEBI:29105"/>
    </cofactor>
</comment>
<evidence type="ECO:0000313" key="10">
    <source>
        <dbReference type="EMBL" id="POW11472.1"/>
    </source>
</evidence>
<dbReference type="EMBL" id="PKSL01000038">
    <property type="protein sequence ID" value="POW11472.1"/>
    <property type="molecule type" value="Genomic_DNA"/>
</dbReference>
<keyword evidence="6" id="KW-0255">Endonuclease</keyword>
<comment type="caution">
    <text evidence="10">The sequence shown here is derived from an EMBL/GenBank/DDBJ whole genome shotgun (WGS) entry which is preliminary data.</text>
</comment>
<evidence type="ECO:0000256" key="9">
    <source>
        <dbReference type="SAM" id="MobiDB-lite"/>
    </source>
</evidence>
<keyword evidence="5" id="KW-0479">Metal-binding</keyword>
<keyword evidence="3" id="KW-0819">tRNA processing</keyword>
<evidence type="ECO:0000256" key="5">
    <source>
        <dbReference type="ARBA" id="ARBA00022723"/>
    </source>
</evidence>
<evidence type="ECO:0000256" key="4">
    <source>
        <dbReference type="ARBA" id="ARBA00022722"/>
    </source>
</evidence>
<proteinExistence type="inferred from homology"/>
<feature type="non-terminal residue" evidence="10">
    <location>
        <position position="1"/>
    </location>
</feature>